<dbReference type="Gene3D" id="1.10.510.10">
    <property type="entry name" value="Transferase(Phosphotransferase) domain 1"/>
    <property type="match status" value="1"/>
</dbReference>
<dbReference type="InterPro" id="IPR000719">
    <property type="entry name" value="Prot_kinase_dom"/>
</dbReference>
<keyword evidence="4" id="KW-1185">Reference proteome</keyword>
<dbReference type="GO" id="GO:0006611">
    <property type="term" value="P:protein export from nucleus"/>
    <property type="evidence" value="ECO:0007669"/>
    <property type="project" value="TreeGrafter"/>
</dbReference>
<dbReference type="GO" id="GO:0004672">
    <property type="term" value="F:protein kinase activity"/>
    <property type="evidence" value="ECO:0007669"/>
    <property type="project" value="InterPro"/>
</dbReference>
<dbReference type="InterPro" id="IPR047173">
    <property type="entry name" value="STRAD_A/B-like"/>
</dbReference>
<evidence type="ECO:0000313" key="4">
    <source>
        <dbReference type="Proteomes" id="UP001152799"/>
    </source>
</evidence>
<comment type="similarity">
    <text evidence="1">Belongs to the protein kinase superfamily. STE Ser/Thr protein kinase family. STE20 subfamily.</text>
</comment>
<evidence type="ECO:0000259" key="2">
    <source>
        <dbReference type="PROSITE" id="PS50011"/>
    </source>
</evidence>
<evidence type="ECO:0000256" key="1">
    <source>
        <dbReference type="ARBA" id="ARBA00008874"/>
    </source>
</evidence>
<reference evidence="3" key="1">
    <citation type="submission" date="2022-01" db="EMBL/GenBank/DDBJ databases">
        <authorList>
            <person name="King R."/>
        </authorList>
    </citation>
    <scope>NUCLEOTIDE SEQUENCE</scope>
</reference>
<proteinExistence type="inferred from homology"/>
<evidence type="ECO:0000313" key="3">
    <source>
        <dbReference type="EMBL" id="CAG9767043.1"/>
    </source>
</evidence>
<dbReference type="PANTHER" id="PTHR48014">
    <property type="entry name" value="SERINE/THREONINE-PROTEIN KINASE FRAY2"/>
    <property type="match status" value="1"/>
</dbReference>
<accession>A0A9N9QPR3</accession>
<dbReference type="Proteomes" id="UP001152799">
    <property type="component" value="Chromosome 3"/>
</dbReference>
<dbReference type="PROSITE" id="PS50011">
    <property type="entry name" value="PROTEIN_KINASE_DOM"/>
    <property type="match status" value="1"/>
</dbReference>
<dbReference type="GO" id="GO:1902554">
    <property type="term" value="C:serine/threonine protein kinase complex"/>
    <property type="evidence" value="ECO:0007669"/>
    <property type="project" value="TreeGrafter"/>
</dbReference>
<dbReference type="InterPro" id="IPR011009">
    <property type="entry name" value="Kinase-like_dom_sf"/>
</dbReference>
<dbReference type="GO" id="GO:0005524">
    <property type="term" value="F:ATP binding"/>
    <property type="evidence" value="ECO:0007669"/>
    <property type="project" value="InterPro"/>
</dbReference>
<sequence>MTTFKGNFGDYKIISILGECSEGKAAVHLAKHIPSSTMVALKRFYMDKMTNAEQTYSVELEIATAKQLQHPNILQYHTNFVHGFDVYVVSPLMAYCSCRDLLNQHFNNGLPQQAILIILRDLLCALAYMHRNGYIHRAIKASHVLVSETGKSCLTGFKYSCLRVLKGKWQNNVHSFLSDPKPVLNWTSPELLEQNLQGYNDQSDMYSVGMFICELANGSEPFLGMACTLMLTEKLRGCVPQLLDCTTVPRQTEGDCVISPIIVNRRFSKDLHEVTGLCLSRNPNHRPKAGKLLNHSLFKSIKKRTLSLNELLKPALPLSDKVAFNREDVENLDVNHFSNLALCTWDF</sequence>
<organism evidence="3 4">
    <name type="scientific">Ceutorhynchus assimilis</name>
    <name type="common">cabbage seed weevil</name>
    <dbReference type="NCBI Taxonomy" id="467358"/>
    <lineage>
        <taxon>Eukaryota</taxon>
        <taxon>Metazoa</taxon>
        <taxon>Ecdysozoa</taxon>
        <taxon>Arthropoda</taxon>
        <taxon>Hexapoda</taxon>
        <taxon>Insecta</taxon>
        <taxon>Pterygota</taxon>
        <taxon>Neoptera</taxon>
        <taxon>Endopterygota</taxon>
        <taxon>Coleoptera</taxon>
        <taxon>Polyphaga</taxon>
        <taxon>Cucujiformia</taxon>
        <taxon>Curculionidae</taxon>
        <taxon>Ceutorhynchinae</taxon>
        <taxon>Ceutorhynchus</taxon>
    </lineage>
</organism>
<protein>
    <recommendedName>
        <fullName evidence="2">Protein kinase domain-containing protein</fullName>
    </recommendedName>
</protein>
<dbReference type="OrthoDB" id="840771at2759"/>
<dbReference type="PANTHER" id="PTHR48014:SF21">
    <property type="entry name" value="SERINE_THREONINE-PROTEIN KINASE FRAY2"/>
    <property type="match status" value="1"/>
</dbReference>
<dbReference type="SUPFAM" id="SSF56112">
    <property type="entry name" value="Protein kinase-like (PK-like)"/>
    <property type="match status" value="1"/>
</dbReference>
<dbReference type="AlphaFoldDB" id="A0A9N9QPR3"/>
<dbReference type="GO" id="GO:0043539">
    <property type="term" value="F:protein serine/threonine kinase activator activity"/>
    <property type="evidence" value="ECO:0007669"/>
    <property type="project" value="InterPro"/>
</dbReference>
<dbReference type="Gene3D" id="3.30.200.20">
    <property type="entry name" value="Phosphorylase Kinase, domain 1"/>
    <property type="match status" value="1"/>
</dbReference>
<dbReference type="EMBL" id="OU892279">
    <property type="protein sequence ID" value="CAG9767043.1"/>
    <property type="molecule type" value="Genomic_DNA"/>
</dbReference>
<gene>
    <name evidence="3" type="ORF">CEUTPL_LOCUS7610</name>
</gene>
<feature type="domain" description="Protein kinase" evidence="2">
    <location>
        <begin position="11"/>
        <end position="298"/>
    </location>
</feature>
<name>A0A9N9QPR3_9CUCU</name>
<dbReference type="Pfam" id="PF00069">
    <property type="entry name" value="Pkinase"/>
    <property type="match status" value="1"/>
</dbReference>